<proteinExistence type="predicted"/>
<dbReference type="AlphaFoldDB" id="A0A9X1HQ97"/>
<feature type="transmembrane region" description="Helical" evidence="1">
    <location>
        <begin position="216"/>
        <end position="240"/>
    </location>
</feature>
<keyword evidence="1" id="KW-0812">Transmembrane</keyword>
<comment type="caution">
    <text evidence="3">The sequence shown here is derived from an EMBL/GenBank/DDBJ whole genome shotgun (WGS) entry which is preliminary data.</text>
</comment>
<dbReference type="EMBL" id="JAIXNE010000002">
    <property type="protein sequence ID" value="MCA6075167.1"/>
    <property type="molecule type" value="Genomic_DNA"/>
</dbReference>
<accession>A0A9X1HQ97</accession>
<dbReference type="RefSeq" id="WP_225698272.1">
    <property type="nucleotide sequence ID" value="NZ_JAIXNE010000002.1"/>
</dbReference>
<protein>
    <submittedName>
        <fullName evidence="3">DUF2975 domain-containing protein</fullName>
    </submittedName>
</protein>
<name>A0A9X1HQ97_9BACT</name>
<evidence type="ECO:0000313" key="5">
    <source>
        <dbReference type="Proteomes" id="UP001139409"/>
    </source>
</evidence>
<sequence>MKRISRISTVSLWVVNIAIIVISAGSLFSYYMLSGFVGEGVRPESDEGMVGWSDTSEIKVGQYYLAKVSEFKDGVYRDYLELRVPHPRIYLMNTDTTGQNLKIVPRTDVTVRASYEDRFYLPVVYEFFGEKDIKKIIWLFIGYLTVSLALSLFVLITFRRFLLSLSRGEFFIRSNYKRLLLLSLVSFLIPVFKYVGDLFSSNYFEKNFRVVNGGVYLYGGLDLTPMIFGVVLLLMAGMVYEGSRLREESDLTI</sequence>
<feature type="transmembrane region" description="Helical" evidence="1">
    <location>
        <begin position="136"/>
        <end position="158"/>
    </location>
</feature>
<keyword evidence="1" id="KW-0472">Membrane</keyword>
<evidence type="ECO:0000313" key="4">
    <source>
        <dbReference type="EMBL" id="MCA6077472.1"/>
    </source>
</evidence>
<feature type="transmembrane region" description="Helical" evidence="1">
    <location>
        <begin position="12"/>
        <end position="33"/>
    </location>
</feature>
<keyword evidence="5" id="KW-1185">Reference proteome</keyword>
<evidence type="ECO:0000313" key="3">
    <source>
        <dbReference type="EMBL" id="MCA6076344.1"/>
    </source>
</evidence>
<evidence type="ECO:0000313" key="2">
    <source>
        <dbReference type="EMBL" id="MCA6075167.1"/>
    </source>
</evidence>
<evidence type="ECO:0000256" key="1">
    <source>
        <dbReference type="SAM" id="Phobius"/>
    </source>
</evidence>
<dbReference type="EMBL" id="JAIXNE010000004">
    <property type="protein sequence ID" value="MCA6077472.1"/>
    <property type="molecule type" value="Genomic_DNA"/>
</dbReference>
<dbReference type="Pfam" id="PF11188">
    <property type="entry name" value="DUF2975"/>
    <property type="match status" value="1"/>
</dbReference>
<gene>
    <name evidence="2" type="ORF">LDX50_09810</name>
    <name evidence="3" type="ORF">LDX50_15780</name>
    <name evidence="4" type="ORF">LDX50_21500</name>
</gene>
<dbReference type="InterPro" id="IPR021354">
    <property type="entry name" value="DUF2975"/>
</dbReference>
<dbReference type="EMBL" id="JAIXNE010000003">
    <property type="protein sequence ID" value="MCA6076344.1"/>
    <property type="molecule type" value="Genomic_DNA"/>
</dbReference>
<dbReference type="Proteomes" id="UP001139409">
    <property type="component" value="Unassembled WGS sequence"/>
</dbReference>
<reference evidence="3" key="1">
    <citation type="submission" date="2021-09" db="EMBL/GenBank/DDBJ databases">
        <title>Fulvivirga sp. isolated from coastal sediment.</title>
        <authorList>
            <person name="Yu H."/>
        </authorList>
    </citation>
    <scope>NUCLEOTIDE SEQUENCE</scope>
    <source>
        <strain evidence="3">1062</strain>
    </source>
</reference>
<keyword evidence="1" id="KW-1133">Transmembrane helix</keyword>
<organism evidence="3 5">
    <name type="scientific">Fulvivirga sedimenti</name>
    <dbReference type="NCBI Taxonomy" id="2879465"/>
    <lineage>
        <taxon>Bacteria</taxon>
        <taxon>Pseudomonadati</taxon>
        <taxon>Bacteroidota</taxon>
        <taxon>Cytophagia</taxon>
        <taxon>Cytophagales</taxon>
        <taxon>Fulvivirgaceae</taxon>
        <taxon>Fulvivirga</taxon>
    </lineage>
</organism>
<feature type="transmembrane region" description="Helical" evidence="1">
    <location>
        <begin position="179"/>
        <end position="196"/>
    </location>
</feature>